<feature type="signal peptide" evidence="1">
    <location>
        <begin position="1"/>
        <end position="37"/>
    </location>
</feature>
<sequence>MSNYKTAGISASVLCRKLIRATHLFAIAILLTASADAAQAKGFAKLDKVSGKVVVLDSAGSPIAKGSNGRALRVNEGLRTGADSSADILLFDGSRIRMTPNSKIKLSAKSKNGKADIQIDLISGKLFNLVQATDKRGHYVIKTKSAMAGFKGRVFSAESNGDQSVFMVKDGKLKLVNPKVSKKDGVLVSNMSKSTVSADARPAKPVPLSPEEIALFDALEEIDMNVGFDLSEETQDVIRENAVSPVDSLP</sequence>
<proteinExistence type="predicted"/>
<dbReference type="Pfam" id="PF04773">
    <property type="entry name" value="FecR"/>
    <property type="match status" value="1"/>
</dbReference>
<accession>A0A7T0C1I6</accession>
<dbReference type="EMBL" id="CP048620">
    <property type="protein sequence ID" value="QPJ64839.1"/>
    <property type="molecule type" value="Genomic_DNA"/>
</dbReference>
<keyword evidence="1" id="KW-0732">Signal</keyword>
<evidence type="ECO:0000256" key="1">
    <source>
        <dbReference type="SAM" id="SignalP"/>
    </source>
</evidence>
<evidence type="ECO:0000259" key="2">
    <source>
        <dbReference type="Pfam" id="PF04773"/>
    </source>
</evidence>
<dbReference type="AlphaFoldDB" id="A0A7T0C1I6"/>
<feature type="domain" description="FecR protein" evidence="2">
    <location>
        <begin position="78"/>
        <end position="173"/>
    </location>
</feature>
<protein>
    <submittedName>
        <fullName evidence="3">FecR domain-containing protein</fullName>
    </submittedName>
</protein>
<evidence type="ECO:0000313" key="4">
    <source>
        <dbReference type="Proteomes" id="UP000594464"/>
    </source>
</evidence>
<gene>
    <name evidence="3" type="ORF">G3M78_05340</name>
</gene>
<dbReference type="PANTHER" id="PTHR38731">
    <property type="entry name" value="LIPL45-RELATED LIPOPROTEIN-RELATED"/>
    <property type="match status" value="1"/>
</dbReference>
<dbReference type="Gene3D" id="2.60.120.1440">
    <property type="match status" value="1"/>
</dbReference>
<reference evidence="4" key="1">
    <citation type="submission" date="2020-02" db="EMBL/GenBank/DDBJ databases">
        <title>Genomic and physiological characterization of two novel Nitrospinaceae genera.</title>
        <authorList>
            <person name="Mueller A.J."/>
            <person name="Jung M.-Y."/>
            <person name="Strachan C.R."/>
            <person name="Herbold C.W."/>
            <person name="Kirkegaard R.H."/>
            <person name="Daims H."/>
        </authorList>
    </citation>
    <scope>NUCLEOTIDE SEQUENCE [LARGE SCALE GENOMIC DNA]</scope>
</reference>
<evidence type="ECO:0000313" key="3">
    <source>
        <dbReference type="EMBL" id="QPJ64839.1"/>
    </source>
</evidence>
<dbReference type="InterPro" id="IPR006860">
    <property type="entry name" value="FecR"/>
</dbReference>
<dbReference type="Proteomes" id="UP000594464">
    <property type="component" value="Chromosome"/>
</dbReference>
<organism evidence="3 4">
    <name type="scientific">Candidatus Nitrohelix vancouverensis</name>
    <dbReference type="NCBI Taxonomy" id="2705534"/>
    <lineage>
        <taxon>Bacteria</taxon>
        <taxon>Pseudomonadati</taxon>
        <taxon>Nitrospinota/Tectimicrobiota group</taxon>
        <taxon>Nitrospinota</taxon>
        <taxon>Nitrospinia</taxon>
        <taxon>Nitrospinales</taxon>
        <taxon>Nitrospinaceae</taxon>
        <taxon>Candidatus Nitrohelix</taxon>
    </lineage>
</organism>
<feature type="chain" id="PRO_5032964424" evidence="1">
    <location>
        <begin position="38"/>
        <end position="250"/>
    </location>
</feature>
<dbReference type="KEGG" id="nva:G3M78_05340"/>
<name>A0A7T0C1I6_9BACT</name>